<evidence type="ECO:0000259" key="2">
    <source>
        <dbReference type="PROSITE" id="PS51208"/>
    </source>
</evidence>
<evidence type="ECO:0000313" key="4">
    <source>
        <dbReference type="Proteomes" id="UP000001494"/>
    </source>
</evidence>
<reference evidence="3 4" key="1">
    <citation type="journal article" date="2011" name="J. Bacteriol.">
        <title>Genome sequence of the ethanol-producing Zymomonas mobilis subsp. mobilis lectotype strain ATCC 10988.</title>
        <authorList>
            <person name="Pappas K.M."/>
            <person name="Kouvelis V.N."/>
            <person name="Saunders E."/>
            <person name="Brettin T.S."/>
            <person name="Bruce D."/>
            <person name="Detter C."/>
            <person name="Balakireva M."/>
            <person name="Han C.S."/>
            <person name="Savvakis G."/>
            <person name="Kyrpides N.C."/>
            <person name="Typas M.A."/>
        </authorList>
    </citation>
    <scope>NUCLEOTIDE SEQUENCE [LARGE SCALE GENOMIC DNA]</scope>
    <source>
        <strain evidence="4">ATCC 10988 / DSM 424 / CCUG 17860 / LMG 404 / NCIMB 8938 / NRRL B-806 / ZM1</strain>
    </source>
</reference>
<dbReference type="PROSITE" id="PS51208">
    <property type="entry name" value="AUTOTRANSPORTER"/>
    <property type="match status" value="1"/>
</dbReference>
<dbReference type="InterPro" id="IPR006315">
    <property type="entry name" value="OM_autotransptr_brl_dom"/>
</dbReference>
<dbReference type="Pfam" id="PF03797">
    <property type="entry name" value="Autotransporter"/>
    <property type="match status" value="1"/>
</dbReference>
<dbReference type="HOGENOM" id="CLU_284245_0_0_5"/>
<name>A0A0H3G5Q4_ZYMMA</name>
<feature type="region of interest" description="Disordered" evidence="1">
    <location>
        <begin position="831"/>
        <end position="850"/>
    </location>
</feature>
<organism evidence="3 4">
    <name type="scientific">Zymomonas mobilis subsp. mobilis (strain ATCC 10988 / DSM 424 / LMG 404 / NCIMB 8938 / NRRL B-806 / ZM1)</name>
    <dbReference type="NCBI Taxonomy" id="555217"/>
    <lineage>
        <taxon>Bacteria</taxon>
        <taxon>Pseudomonadati</taxon>
        <taxon>Pseudomonadota</taxon>
        <taxon>Alphaproteobacteria</taxon>
        <taxon>Sphingomonadales</taxon>
        <taxon>Zymomonadaceae</taxon>
        <taxon>Zymomonas</taxon>
    </lineage>
</organism>
<proteinExistence type="predicted"/>
<dbReference type="KEGG" id="zmm:Zmob_0628"/>
<accession>A0A0H3G5Q4</accession>
<protein>
    <submittedName>
        <fullName evidence="3">Outer membrane autotransporter barrel domain protein</fullName>
    </submittedName>
</protein>
<dbReference type="OrthoDB" id="7195851at2"/>
<feature type="domain" description="Autotransporter" evidence="2">
    <location>
        <begin position="848"/>
        <end position="1126"/>
    </location>
</feature>
<dbReference type="Proteomes" id="UP000001494">
    <property type="component" value="Chromosome"/>
</dbReference>
<dbReference type="Gene3D" id="2.40.128.130">
    <property type="entry name" value="Autotransporter beta-domain"/>
    <property type="match status" value="1"/>
</dbReference>
<dbReference type="NCBIfam" id="TIGR01414">
    <property type="entry name" value="autotrans_barl"/>
    <property type="match status" value="1"/>
</dbReference>
<dbReference type="EMBL" id="CP002850">
    <property type="protein sequence ID" value="AEH62470.1"/>
    <property type="molecule type" value="Genomic_DNA"/>
</dbReference>
<evidence type="ECO:0000313" key="3">
    <source>
        <dbReference type="EMBL" id="AEH62470.1"/>
    </source>
</evidence>
<gene>
    <name evidence="3" type="ordered locus">Zmob_0628</name>
</gene>
<dbReference type="GO" id="GO:0019867">
    <property type="term" value="C:outer membrane"/>
    <property type="evidence" value="ECO:0007669"/>
    <property type="project" value="InterPro"/>
</dbReference>
<feature type="compositionally biased region" description="Polar residues" evidence="1">
    <location>
        <begin position="832"/>
        <end position="850"/>
    </location>
</feature>
<sequence>MINLRRIITRFFLASCVFYPHALHATEIPLDIINEVEDGFSFTRLGINAGVNNGDPKEYLFDTGSDSFNIAVGMNNSGTMPSWFPQTGTAVSSPYGYMYGDGTYGYLQSDTSVSNIQFYNSTTGSKIANYDTSAGLGVALIQASIATENRLNPNDIGQQISPDTAGLDPSQAYYQDLSWQQSLDAGKAPDENHFYGIMGAGDFIYRGDNGGVPGQLTKSGYIVEANGTTTTPGDCGASCLIVGLTPALRAQFFTQVPWRGIIGSFPLSGANAGRQFDAMFQYALDNGQNTKGMPTLLDSGTPMIIVGSNDLLGQAIDAGATGSDGYINDVDPGHILNITGNVPNGQTVSVVTGDGSQGDQTNVLTLGSNIYTPKNYTLEGVSFFLQNAVMYDLENAVTGYTPFYVSDYNFTNGLDVSSDMGALGLAGVISGSKDVNIHEGGIAYLTNNNSYTGATNIAEKGWLGIGGTGSISQSAVVNVAGSFDIAHSETGQNIRSLSGSGQVVLGDNTLLLSQAQDTFSGSIRDDYAEGSTRAAMVPVPILTGGENQTHGGVIIGGGQEIFSGNNSYSGKTGVAAAAQLILTGRLDKSQVENAGRFENNGETTAIVNSTGIVSGNGLFAGGLTVKQGIVTPGAVLNNGGGNMHVSHNLVLDSAATYLTQIGSNSASMIAVEGKAEINNATLVSLATSEAGRPKLGQNYTILTASDGISGQFGAVKSDLTGNALYPFLTTGVDYQSNIVSLEIERSNIAFTNAAQSRNERNVATVLDAMSPTSSLALPVTLLDFAAARNAFNSLSGEIHASARTALIQNATEIRDMAINRMRAADCIPGASTEKTANRDGQSTGATCDSDQGQTLWMQSYGNWSHNSHSANAAGMSNSVGGFVLGGETSLIPNWHIGGLVGYGHSGFSVSERASSGHSNNVTLGGYANTHWDRLGLRMGATYTWDRLATRRKVLYADFTDQQSSRYNGGTVQAFADIGYRFDIGRVMVEPFGNAAYINQHTNAFRESGGAAALSGHALSSNMAYATFGSRLASRVTLGKSTVLTPNATIGYRHAFGTITSSIKENFLNQTADFNVSGVPLAENSAMVSVGLQAQVKNRLQLGLSYSGQYSAHYSSSGLKGNISWIF</sequence>
<dbReference type="InterPro" id="IPR005546">
    <property type="entry name" value="Autotransporte_beta"/>
</dbReference>
<dbReference type="RefSeq" id="WP_014500624.1">
    <property type="nucleotide sequence ID" value="NC_017262.1"/>
</dbReference>
<evidence type="ECO:0000256" key="1">
    <source>
        <dbReference type="SAM" id="MobiDB-lite"/>
    </source>
</evidence>
<dbReference type="AlphaFoldDB" id="A0A0H3G5Q4"/>
<dbReference type="SUPFAM" id="SSF103515">
    <property type="entry name" value="Autotransporter"/>
    <property type="match status" value="1"/>
</dbReference>
<dbReference type="InterPro" id="IPR036709">
    <property type="entry name" value="Autotransporte_beta_dom_sf"/>
</dbReference>
<dbReference type="eggNOG" id="COG4625">
    <property type="taxonomic scope" value="Bacteria"/>
</dbReference>
<dbReference type="SMART" id="SM00869">
    <property type="entry name" value="Autotransporter"/>
    <property type="match status" value="1"/>
</dbReference>